<evidence type="ECO:0000256" key="1">
    <source>
        <dbReference type="SAM" id="MobiDB-lite"/>
    </source>
</evidence>
<keyword evidence="4" id="KW-1185">Reference proteome</keyword>
<name>A0AAV4REG8_CAEEX</name>
<reference evidence="3 4" key="1">
    <citation type="submission" date="2021-06" db="EMBL/GenBank/DDBJ databases">
        <title>Caerostris extrusa draft genome.</title>
        <authorList>
            <person name="Kono N."/>
            <person name="Arakawa K."/>
        </authorList>
    </citation>
    <scope>NUCLEOTIDE SEQUENCE [LARGE SCALE GENOMIC DNA]</scope>
</reference>
<evidence type="ECO:0000256" key="2">
    <source>
        <dbReference type="SAM" id="Phobius"/>
    </source>
</evidence>
<dbReference type="AlphaFoldDB" id="A0AAV4REG8"/>
<feature type="transmembrane region" description="Helical" evidence="2">
    <location>
        <begin position="21"/>
        <end position="40"/>
    </location>
</feature>
<protein>
    <submittedName>
        <fullName evidence="3">Uncharacterized protein</fullName>
    </submittedName>
</protein>
<sequence>MVRGEKKRERKRKRKEKIDMLFFPRLWFVFVFFSTDGAVLESARLNSQRKLDGKRKARIAGKGWGWEGEGQRGGKAKGVEESLKSI</sequence>
<evidence type="ECO:0000313" key="4">
    <source>
        <dbReference type="Proteomes" id="UP001054945"/>
    </source>
</evidence>
<dbReference type="EMBL" id="BPLR01007868">
    <property type="protein sequence ID" value="GIY20368.1"/>
    <property type="molecule type" value="Genomic_DNA"/>
</dbReference>
<keyword evidence="2" id="KW-1133">Transmembrane helix</keyword>
<keyword evidence="2" id="KW-0812">Transmembrane</keyword>
<evidence type="ECO:0000313" key="3">
    <source>
        <dbReference type="EMBL" id="GIY20368.1"/>
    </source>
</evidence>
<comment type="caution">
    <text evidence="3">The sequence shown here is derived from an EMBL/GenBank/DDBJ whole genome shotgun (WGS) entry which is preliminary data.</text>
</comment>
<gene>
    <name evidence="3" type="ORF">CEXT_569641</name>
</gene>
<feature type="region of interest" description="Disordered" evidence="1">
    <location>
        <begin position="63"/>
        <end position="86"/>
    </location>
</feature>
<feature type="compositionally biased region" description="Basic and acidic residues" evidence="1">
    <location>
        <begin position="69"/>
        <end position="86"/>
    </location>
</feature>
<proteinExistence type="predicted"/>
<dbReference type="Proteomes" id="UP001054945">
    <property type="component" value="Unassembled WGS sequence"/>
</dbReference>
<organism evidence="3 4">
    <name type="scientific">Caerostris extrusa</name>
    <name type="common">Bark spider</name>
    <name type="synonym">Caerostris bankana</name>
    <dbReference type="NCBI Taxonomy" id="172846"/>
    <lineage>
        <taxon>Eukaryota</taxon>
        <taxon>Metazoa</taxon>
        <taxon>Ecdysozoa</taxon>
        <taxon>Arthropoda</taxon>
        <taxon>Chelicerata</taxon>
        <taxon>Arachnida</taxon>
        <taxon>Araneae</taxon>
        <taxon>Araneomorphae</taxon>
        <taxon>Entelegynae</taxon>
        <taxon>Araneoidea</taxon>
        <taxon>Araneidae</taxon>
        <taxon>Caerostris</taxon>
    </lineage>
</organism>
<keyword evidence="2" id="KW-0472">Membrane</keyword>
<accession>A0AAV4REG8</accession>